<sequence>MPVPAIQLSSEGYFLFHCNFITPESYDTDAALDAALESNACNRYITEPSEKNGSYYNGYLKLPSNSNFKLLLMRNSIIFFMMPFNSSSQVMFKAFDSEYINLKNSVNGSFTPDNSPFSQSIAQLNTYEFDPGQVLNSLSLIGGAWTFSVIIYKLLFGDDAIQPFGVIQKYGCCLRNRTMNNLRKSLITLPLTNNVQNSHLISDNNEISIEQLEKEINALEIFLKDYVIGAQQLENLYKSIEKSKDK</sequence>
<dbReference type="AlphaFoldDB" id="A0A9N9EWV8"/>
<gene>
    <name evidence="1" type="ORF">DERYTH_LOCUS2717</name>
</gene>
<dbReference type="OrthoDB" id="2444199at2759"/>
<evidence type="ECO:0000313" key="2">
    <source>
        <dbReference type="Proteomes" id="UP000789405"/>
    </source>
</evidence>
<protein>
    <submittedName>
        <fullName evidence="1">12437_t:CDS:1</fullName>
    </submittedName>
</protein>
<organism evidence="1 2">
    <name type="scientific">Dentiscutata erythropus</name>
    <dbReference type="NCBI Taxonomy" id="1348616"/>
    <lineage>
        <taxon>Eukaryota</taxon>
        <taxon>Fungi</taxon>
        <taxon>Fungi incertae sedis</taxon>
        <taxon>Mucoromycota</taxon>
        <taxon>Glomeromycotina</taxon>
        <taxon>Glomeromycetes</taxon>
        <taxon>Diversisporales</taxon>
        <taxon>Gigasporaceae</taxon>
        <taxon>Dentiscutata</taxon>
    </lineage>
</organism>
<keyword evidence="2" id="KW-1185">Reference proteome</keyword>
<accession>A0A9N9EWV8</accession>
<name>A0A9N9EWV8_9GLOM</name>
<comment type="caution">
    <text evidence="1">The sequence shown here is derived from an EMBL/GenBank/DDBJ whole genome shotgun (WGS) entry which is preliminary data.</text>
</comment>
<dbReference type="EMBL" id="CAJVPY010000893">
    <property type="protein sequence ID" value="CAG8497315.1"/>
    <property type="molecule type" value="Genomic_DNA"/>
</dbReference>
<evidence type="ECO:0000313" key="1">
    <source>
        <dbReference type="EMBL" id="CAG8497315.1"/>
    </source>
</evidence>
<proteinExistence type="predicted"/>
<reference evidence="1" key="1">
    <citation type="submission" date="2021-06" db="EMBL/GenBank/DDBJ databases">
        <authorList>
            <person name="Kallberg Y."/>
            <person name="Tangrot J."/>
            <person name="Rosling A."/>
        </authorList>
    </citation>
    <scope>NUCLEOTIDE SEQUENCE</scope>
    <source>
        <strain evidence="1">MA453B</strain>
    </source>
</reference>
<dbReference type="Proteomes" id="UP000789405">
    <property type="component" value="Unassembled WGS sequence"/>
</dbReference>